<dbReference type="Pfam" id="PF00583">
    <property type="entry name" value="Acetyltransf_1"/>
    <property type="match status" value="1"/>
</dbReference>
<dbReference type="InterPro" id="IPR016181">
    <property type="entry name" value="Acyl_CoA_acyltransferase"/>
</dbReference>
<name>A0A6N8FGJ8_9BACI</name>
<keyword evidence="1 4" id="KW-0808">Transferase</keyword>
<dbReference type="RefSeq" id="WP_155668664.1">
    <property type="nucleotide sequence ID" value="NZ_WOCA01000006.1"/>
</dbReference>
<organism evidence="4 5">
    <name type="scientific">Ornithinibacillus caprae</name>
    <dbReference type="NCBI Taxonomy" id="2678566"/>
    <lineage>
        <taxon>Bacteria</taxon>
        <taxon>Bacillati</taxon>
        <taxon>Bacillota</taxon>
        <taxon>Bacilli</taxon>
        <taxon>Bacillales</taxon>
        <taxon>Bacillaceae</taxon>
        <taxon>Ornithinibacillus</taxon>
    </lineage>
</organism>
<evidence type="ECO:0000313" key="4">
    <source>
        <dbReference type="EMBL" id="MUK88690.1"/>
    </source>
</evidence>
<dbReference type="Gene3D" id="3.40.630.30">
    <property type="match status" value="1"/>
</dbReference>
<evidence type="ECO:0000256" key="2">
    <source>
        <dbReference type="ARBA" id="ARBA00023315"/>
    </source>
</evidence>
<dbReference type="PANTHER" id="PTHR42919">
    <property type="entry name" value="N-ALPHA-ACETYLTRANSFERASE"/>
    <property type="match status" value="1"/>
</dbReference>
<dbReference type="SUPFAM" id="SSF55729">
    <property type="entry name" value="Acyl-CoA N-acyltransferases (Nat)"/>
    <property type="match status" value="1"/>
</dbReference>
<gene>
    <name evidence="4" type="ORF">GMD78_09830</name>
</gene>
<dbReference type="AlphaFoldDB" id="A0A6N8FGJ8"/>
<evidence type="ECO:0000259" key="3">
    <source>
        <dbReference type="PROSITE" id="PS51186"/>
    </source>
</evidence>
<dbReference type="CDD" id="cd04301">
    <property type="entry name" value="NAT_SF"/>
    <property type="match status" value="1"/>
</dbReference>
<dbReference type="EMBL" id="WOCA01000006">
    <property type="protein sequence ID" value="MUK88690.1"/>
    <property type="molecule type" value="Genomic_DNA"/>
</dbReference>
<keyword evidence="5" id="KW-1185">Reference proteome</keyword>
<reference evidence="4 5" key="1">
    <citation type="submission" date="2019-11" db="EMBL/GenBank/DDBJ databases">
        <authorList>
            <person name="Li X."/>
        </authorList>
    </citation>
    <scope>NUCLEOTIDE SEQUENCE [LARGE SCALE GENOMIC DNA]</scope>
    <source>
        <strain evidence="4 5">L9</strain>
    </source>
</reference>
<dbReference type="Proteomes" id="UP000469125">
    <property type="component" value="Unassembled WGS sequence"/>
</dbReference>
<evidence type="ECO:0000256" key="1">
    <source>
        <dbReference type="ARBA" id="ARBA00022679"/>
    </source>
</evidence>
<sequence length="194" mass="22820">MEVREYQSSDEEGWLRCRVLSFLQTAYYDNVLQEKETYENPAIELVAVKDDQLVGLIDVEYEKTERTLCSRGNGLGGMIWHLAVHPDFRRNGIGNKLLAEAEKLAKQKGLNRLEAWTRDDDWVNSWYEKNNFRRVDSYLHVYMDGQNELKNTITSEKPSLYPVQVFAHYTGKETKKIKANYKRVHECICYEKEL</sequence>
<evidence type="ECO:0000313" key="5">
    <source>
        <dbReference type="Proteomes" id="UP000469125"/>
    </source>
</evidence>
<protein>
    <submittedName>
        <fullName evidence="4">GNAT family N-acetyltransferase</fullName>
    </submittedName>
</protein>
<proteinExistence type="predicted"/>
<accession>A0A6N8FGJ8</accession>
<dbReference type="PANTHER" id="PTHR42919:SF8">
    <property type="entry name" value="N-ALPHA-ACETYLTRANSFERASE 50"/>
    <property type="match status" value="1"/>
</dbReference>
<comment type="caution">
    <text evidence="4">The sequence shown here is derived from an EMBL/GenBank/DDBJ whole genome shotgun (WGS) entry which is preliminary data.</text>
</comment>
<dbReference type="PROSITE" id="PS51186">
    <property type="entry name" value="GNAT"/>
    <property type="match status" value="1"/>
</dbReference>
<dbReference type="GO" id="GO:0016747">
    <property type="term" value="F:acyltransferase activity, transferring groups other than amino-acyl groups"/>
    <property type="evidence" value="ECO:0007669"/>
    <property type="project" value="InterPro"/>
</dbReference>
<keyword evidence="2" id="KW-0012">Acyltransferase</keyword>
<dbReference type="InterPro" id="IPR051556">
    <property type="entry name" value="N-term/lysine_N-AcTrnsfr"/>
</dbReference>
<dbReference type="InterPro" id="IPR000182">
    <property type="entry name" value="GNAT_dom"/>
</dbReference>
<feature type="domain" description="N-acetyltransferase" evidence="3">
    <location>
        <begin position="1"/>
        <end position="154"/>
    </location>
</feature>